<dbReference type="PANTHER" id="PTHR34354">
    <property type="entry name" value="NADPH-DEPENDENT 7-CYANO-7-DEAZAGUANINE REDUCTASE"/>
    <property type="match status" value="1"/>
</dbReference>
<dbReference type="InterPro" id="IPR029500">
    <property type="entry name" value="QueF"/>
</dbReference>
<dbReference type="EMBL" id="CP098400">
    <property type="protein sequence ID" value="URW81004.1"/>
    <property type="molecule type" value="Genomic_DNA"/>
</dbReference>
<name>A0A9J6ZSS8_9BACT</name>
<dbReference type="InterPro" id="IPR043133">
    <property type="entry name" value="GTP-CH-I_C/QueF"/>
</dbReference>
<dbReference type="RefSeq" id="WP_250725536.1">
    <property type="nucleotide sequence ID" value="NZ_CP098400.1"/>
</dbReference>
<gene>
    <name evidence="2" type="ORF">M9189_06520</name>
</gene>
<reference evidence="2" key="1">
    <citation type="submission" date="2022-05" db="EMBL/GenBank/DDBJ databases">
        <authorList>
            <person name="Sun X."/>
        </authorList>
    </citation>
    <scope>NUCLEOTIDE SEQUENCE</scope>
    <source>
        <strain evidence="2">Ai-910</strain>
    </source>
</reference>
<accession>A0A9J6ZSS8</accession>
<evidence type="ECO:0000313" key="2">
    <source>
        <dbReference type="EMBL" id="URW81004.1"/>
    </source>
</evidence>
<dbReference type="Gene3D" id="3.30.1130.10">
    <property type="match status" value="2"/>
</dbReference>
<dbReference type="AlphaFoldDB" id="A0A9J6ZSS8"/>
<reference evidence="2" key="2">
    <citation type="submission" date="2022-06" db="EMBL/GenBank/DDBJ databases">
        <title>Xiashengella guii gen. nov. sp. nov., a bacterium isolated form anaerobic digestion tank.</title>
        <authorList>
            <person name="Huang H."/>
        </authorList>
    </citation>
    <scope>NUCLEOTIDE SEQUENCE</scope>
    <source>
        <strain evidence="2">Ai-910</strain>
    </source>
</reference>
<evidence type="ECO:0000313" key="3">
    <source>
        <dbReference type="Proteomes" id="UP001056426"/>
    </source>
</evidence>
<dbReference type="InterPro" id="IPR029139">
    <property type="entry name" value="QueF_N"/>
</dbReference>
<protein>
    <submittedName>
        <fullName evidence="2">NADPH-dependent 7-cyano-7-deazaguanine reductase QueF</fullName>
    </submittedName>
</protein>
<proteinExistence type="predicted"/>
<dbReference type="SUPFAM" id="SSF55620">
    <property type="entry name" value="Tetrahydrobiopterin biosynthesis enzymes-like"/>
    <property type="match status" value="1"/>
</dbReference>
<dbReference type="Pfam" id="PF14819">
    <property type="entry name" value="QueF_N"/>
    <property type="match status" value="1"/>
</dbReference>
<organism evidence="2 3">
    <name type="scientific">Xiashengella succiniciproducens</name>
    <dbReference type="NCBI Taxonomy" id="2949635"/>
    <lineage>
        <taxon>Bacteria</taxon>
        <taxon>Pseudomonadati</taxon>
        <taxon>Bacteroidota</taxon>
        <taxon>Bacteroidia</taxon>
        <taxon>Marinilabiliales</taxon>
        <taxon>Marinilabiliaceae</taxon>
        <taxon>Xiashengella</taxon>
    </lineage>
</organism>
<dbReference type="Pfam" id="PF14489">
    <property type="entry name" value="QueF"/>
    <property type="match status" value="1"/>
</dbReference>
<dbReference type="Proteomes" id="UP001056426">
    <property type="component" value="Chromosome"/>
</dbReference>
<dbReference type="GO" id="GO:0008616">
    <property type="term" value="P:tRNA queuosine(34) biosynthetic process"/>
    <property type="evidence" value="ECO:0007669"/>
    <property type="project" value="InterPro"/>
</dbReference>
<dbReference type="InterPro" id="IPR050084">
    <property type="entry name" value="NADPH_dep_7-cyano-7-deazaG_red"/>
</dbReference>
<sequence length="294" mass="33224">MEKNPIEGKYLGQRVEYPQQYSPEYLVAVPRSLNREIYGLDNSNLPFVGVDVWHAWELSFLTEKGLPVAGVIKLIYPADSPSIVESKSFKLYLNGFNMSRFGSTREEGITIVKDLIKKDLSSVLETSVIVTFFPAYASEGGADFADWQLLEELPEIETTEFVAYTETPALFQTSSGNEKELRVASHLLRSNCKITHQPDWGSAFIYIKGNMLPDKLSLLKYLVSIRNENHFHEEICEMIYKRLVDAFAPEDLMVTTIYTRRGGIDICPVRASKASLLPLALTSADQLSKKLIRQ</sequence>
<dbReference type="KEGG" id="alkq:M9189_06520"/>
<dbReference type="GO" id="GO:0033739">
    <property type="term" value="F:preQ1 synthase activity"/>
    <property type="evidence" value="ECO:0007669"/>
    <property type="project" value="InterPro"/>
</dbReference>
<keyword evidence="3" id="KW-1185">Reference proteome</keyword>
<feature type="domain" description="NADPH-dependent 7-cyano-7-deazaguanine reductase N-terminal" evidence="1">
    <location>
        <begin position="17"/>
        <end position="131"/>
    </location>
</feature>
<dbReference type="PANTHER" id="PTHR34354:SF1">
    <property type="entry name" value="NADPH-DEPENDENT 7-CYANO-7-DEAZAGUANINE REDUCTASE"/>
    <property type="match status" value="1"/>
</dbReference>
<evidence type="ECO:0000259" key="1">
    <source>
        <dbReference type="Pfam" id="PF14819"/>
    </source>
</evidence>